<comment type="catalytic activity">
    <reaction evidence="6">
        <text>D-glyceraldehyde + pyruvate = 2-dehydro-3-deoxy-L-galactonate</text>
        <dbReference type="Rhea" id="RHEA:80055"/>
        <dbReference type="ChEBI" id="CHEBI:15361"/>
        <dbReference type="ChEBI" id="CHEBI:17378"/>
        <dbReference type="ChEBI" id="CHEBI:75545"/>
    </reaction>
</comment>
<evidence type="ECO:0000256" key="3">
    <source>
        <dbReference type="ARBA" id="ARBA00022723"/>
    </source>
</evidence>
<proteinExistence type="inferred from homology"/>
<dbReference type="PANTHER" id="PTHR30502">
    <property type="entry name" value="2-KETO-3-DEOXY-L-RHAMNONATE ALDOLASE"/>
    <property type="match status" value="1"/>
</dbReference>
<dbReference type="AlphaFoldDB" id="A0A4Q2UAX9"/>
<feature type="domain" description="HpcH/HpaI aldolase/citrate lyase" evidence="7">
    <location>
        <begin position="18"/>
        <end position="241"/>
    </location>
</feature>
<comment type="caution">
    <text evidence="8">The sequence shown here is derived from an EMBL/GenBank/DDBJ whole genome shotgun (WGS) entry which is preliminary data.</text>
</comment>
<dbReference type="Proteomes" id="UP000290759">
    <property type="component" value="Unassembled WGS sequence"/>
</dbReference>
<dbReference type="EMBL" id="QYBB01000008">
    <property type="protein sequence ID" value="RYC32297.1"/>
    <property type="molecule type" value="Genomic_DNA"/>
</dbReference>
<dbReference type="GO" id="GO:0005737">
    <property type="term" value="C:cytoplasm"/>
    <property type="evidence" value="ECO:0007669"/>
    <property type="project" value="TreeGrafter"/>
</dbReference>
<dbReference type="InterPro" id="IPR040442">
    <property type="entry name" value="Pyrv_kinase-like_dom_sf"/>
</dbReference>
<organism evidence="8 9">
    <name type="scientific">Lichenibacterium minor</name>
    <dbReference type="NCBI Taxonomy" id="2316528"/>
    <lineage>
        <taxon>Bacteria</taxon>
        <taxon>Pseudomonadati</taxon>
        <taxon>Pseudomonadota</taxon>
        <taxon>Alphaproteobacteria</taxon>
        <taxon>Hyphomicrobiales</taxon>
        <taxon>Lichenihabitantaceae</taxon>
        <taxon>Lichenibacterium</taxon>
    </lineage>
</organism>
<comment type="similarity">
    <text evidence="2">Belongs to the HpcH/HpaI aldolase family.</text>
</comment>
<evidence type="ECO:0000256" key="1">
    <source>
        <dbReference type="ARBA" id="ARBA00001968"/>
    </source>
</evidence>
<dbReference type="GO" id="GO:0016832">
    <property type="term" value="F:aldehyde-lyase activity"/>
    <property type="evidence" value="ECO:0007669"/>
    <property type="project" value="TreeGrafter"/>
</dbReference>
<evidence type="ECO:0000259" key="7">
    <source>
        <dbReference type="Pfam" id="PF03328"/>
    </source>
</evidence>
<keyword evidence="3" id="KW-0479">Metal-binding</keyword>
<evidence type="ECO:0000313" key="9">
    <source>
        <dbReference type="Proteomes" id="UP000290759"/>
    </source>
</evidence>
<evidence type="ECO:0000256" key="6">
    <source>
        <dbReference type="ARBA" id="ARBA00045074"/>
    </source>
</evidence>
<dbReference type="InterPro" id="IPR005000">
    <property type="entry name" value="Aldolase/citrate-lyase_domain"/>
</dbReference>
<reference evidence="8 9" key="1">
    <citation type="submission" date="2018-12" db="EMBL/GenBank/DDBJ databases">
        <authorList>
            <person name="Grouzdev D.S."/>
            <person name="Krutkina M.S."/>
        </authorList>
    </citation>
    <scope>NUCLEOTIDE SEQUENCE [LARGE SCALE GENOMIC DNA]</scope>
    <source>
        <strain evidence="8 9">RmlP026</strain>
    </source>
</reference>
<dbReference type="InterPro" id="IPR050251">
    <property type="entry name" value="HpcH-HpaI_aldolase"/>
</dbReference>
<dbReference type="FunFam" id="3.20.20.60:FF:000004">
    <property type="entry name" value="5-keto-4-deoxy-D-glucarate aldolase"/>
    <property type="match status" value="1"/>
</dbReference>
<evidence type="ECO:0000256" key="4">
    <source>
        <dbReference type="ARBA" id="ARBA00023239"/>
    </source>
</evidence>
<dbReference type="OrthoDB" id="9802624at2"/>
<evidence type="ECO:0000256" key="5">
    <source>
        <dbReference type="ARBA" id="ARBA00023317"/>
    </source>
</evidence>
<name>A0A4Q2UAX9_9HYPH</name>
<gene>
    <name evidence="8" type="ORF">D3273_09730</name>
</gene>
<dbReference type="Gene3D" id="3.20.20.60">
    <property type="entry name" value="Phosphoenolpyruvate-binding domains"/>
    <property type="match status" value="1"/>
</dbReference>
<dbReference type="Pfam" id="PF03328">
    <property type="entry name" value="HpcH_HpaI"/>
    <property type="match status" value="1"/>
</dbReference>
<accession>A0A4Q2UAX9</accession>
<dbReference type="PANTHER" id="PTHR30502:SF0">
    <property type="entry name" value="PHOSPHOENOLPYRUVATE CARBOXYLASE FAMILY PROTEIN"/>
    <property type="match status" value="1"/>
</dbReference>
<dbReference type="InterPro" id="IPR015813">
    <property type="entry name" value="Pyrv/PenolPyrv_kinase-like_dom"/>
</dbReference>
<dbReference type="RefSeq" id="WP_129225893.1">
    <property type="nucleotide sequence ID" value="NZ_QYBB01000008.1"/>
</dbReference>
<evidence type="ECO:0000256" key="2">
    <source>
        <dbReference type="ARBA" id="ARBA00005568"/>
    </source>
</evidence>
<dbReference type="GO" id="GO:0046872">
    <property type="term" value="F:metal ion binding"/>
    <property type="evidence" value="ECO:0007669"/>
    <property type="project" value="UniProtKB-KW"/>
</dbReference>
<protein>
    <submittedName>
        <fullName evidence="8">4-hydroxy-2-oxo-heptane-1,7-dioate aldolase</fullName>
    </submittedName>
</protein>
<evidence type="ECO:0000313" key="8">
    <source>
        <dbReference type="EMBL" id="RYC32297.1"/>
    </source>
</evidence>
<sequence>MDLPVNRFKRAIRAGRQQIGLWCSIPGGTVAEVLAGAGYDWIVFDTEHSPGDPASVLGQLQAAAPYPVSAVVRPTTNDAAEIKRYLDVGAQTLLIPYVQDADEARAAVEAMRYAPAGVRGVSGWTRATRFGRIPDYARRASDELCLIVQVETAEALDRIDAIAAVDGVDGLFIGPADLAASMGHPGNPMHPAVVGAIEAAIGRIRAAGLPAGILTLDRAFAQRCMGLGTVFTAVGTDGGLLSGGADALRAAFPVGPG</sequence>
<dbReference type="SUPFAM" id="SSF51621">
    <property type="entry name" value="Phosphoenolpyruvate/pyruvate domain"/>
    <property type="match status" value="1"/>
</dbReference>
<keyword evidence="5" id="KW-0670">Pyruvate</keyword>
<keyword evidence="9" id="KW-1185">Reference proteome</keyword>
<keyword evidence="4" id="KW-0456">Lyase</keyword>
<reference evidence="8 9" key="2">
    <citation type="submission" date="2019-02" db="EMBL/GenBank/DDBJ databases">
        <title>'Lichenibacterium ramalinii' gen. nov. sp. nov., 'Lichenibacterium minor' gen. nov. sp. nov.</title>
        <authorList>
            <person name="Pankratov T."/>
        </authorList>
    </citation>
    <scope>NUCLEOTIDE SEQUENCE [LARGE SCALE GENOMIC DNA]</scope>
    <source>
        <strain evidence="8 9">RmlP026</strain>
    </source>
</reference>
<comment type="cofactor">
    <cofactor evidence="1">
        <name>a divalent metal cation</name>
        <dbReference type="ChEBI" id="CHEBI:60240"/>
    </cofactor>
</comment>